<dbReference type="Proteomes" id="UP000287188">
    <property type="component" value="Unassembled WGS sequence"/>
</dbReference>
<sequence>MLDGECSRCDSLSQQSPWPAYGTSFTVFLDCFVVRAYPPTFLSFGFSSISSSLSAKVGGWQSRFGVIARRESL</sequence>
<accession>A0A402ADX2</accession>
<proteinExistence type="predicted"/>
<protein>
    <submittedName>
        <fullName evidence="1">Uncharacterized protein</fullName>
    </submittedName>
</protein>
<keyword evidence="2" id="KW-1185">Reference proteome</keyword>
<dbReference type="AlphaFoldDB" id="A0A402ADX2"/>
<organism evidence="1 2">
    <name type="scientific">Dictyobacter kobayashii</name>
    <dbReference type="NCBI Taxonomy" id="2014872"/>
    <lineage>
        <taxon>Bacteria</taxon>
        <taxon>Bacillati</taxon>
        <taxon>Chloroflexota</taxon>
        <taxon>Ktedonobacteria</taxon>
        <taxon>Ktedonobacterales</taxon>
        <taxon>Dictyobacteraceae</taxon>
        <taxon>Dictyobacter</taxon>
    </lineage>
</organism>
<dbReference type="EMBL" id="BIFS01000001">
    <property type="protein sequence ID" value="GCE17291.1"/>
    <property type="molecule type" value="Genomic_DNA"/>
</dbReference>
<reference evidence="2" key="1">
    <citation type="submission" date="2018-12" db="EMBL/GenBank/DDBJ databases">
        <title>Tengunoibacter tsumagoiensis gen. nov., sp. nov., Dictyobacter kobayashii sp. nov., D. alpinus sp. nov., and D. joshuensis sp. nov. and description of Dictyobacteraceae fam. nov. within the order Ktedonobacterales isolated from Tengu-no-mugimeshi.</title>
        <authorList>
            <person name="Wang C.M."/>
            <person name="Zheng Y."/>
            <person name="Sakai Y."/>
            <person name="Toyoda A."/>
            <person name="Minakuchi Y."/>
            <person name="Abe K."/>
            <person name="Yokota A."/>
            <person name="Yabe S."/>
        </authorList>
    </citation>
    <scope>NUCLEOTIDE SEQUENCE [LARGE SCALE GENOMIC DNA]</scope>
    <source>
        <strain evidence="2">Uno11</strain>
    </source>
</reference>
<comment type="caution">
    <text evidence="1">The sequence shown here is derived from an EMBL/GenBank/DDBJ whole genome shotgun (WGS) entry which is preliminary data.</text>
</comment>
<gene>
    <name evidence="1" type="ORF">KDK_10910</name>
</gene>
<name>A0A402ADX2_9CHLR</name>
<evidence type="ECO:0000313" key="1">
    <source>
        <dbReference type="EMBL" id="GCE17291.1"/>
    </source>
</evidence>
<evidence type="ECO:0000313" key="2">
    <source>
        <dbReference type="Proteomes" id="UP000287188"/>
    </source>
</evidence>